<keyword evidence="2" id="KW-1185">Reference proteome</keyword>
<dbReference type="GO" id="GO:0045893">
    <property type="term" value="P:positive regulation of DNA-templated transcription"/>
    <property type="evidence" value="ECO:0007669"/>
    <property type="project" value="TreeGrafter"/>
</dbReference>
<feature type="domain" description="Myb/SANT-like DNA-binding" evidence="1">
    <location>
        <begin position="24"/>
        <end position="110"/>
    </location>
</feature>
<evidence type="ECO:0000259" key="1">
    <source>
        <dbReference type="Pfam" id="PF13837"/>
    </source>
</evidence>
<evidence type="ECO:0000313" key="3">
    <source>
        <dbReference type="RefSeq" id="XP_017030918.1"/>
    </source>
</evidence>
<dbReference type="AlphaFoldDB" id="A0A6P4J8L9"/>
<dbReference type="PANTHER" id="PTHR22666:SF3">
    <property type="entry name" value="MYB_SANT-LIKE DNA-BINDING DOMAIN-CONTAINING PROTEIN 1"/>
    <property type="match status" value="1"/>
</dbReference>
<dbReference type="Gene3D" id="1.10.10.60">
    <property type="entry name" value="Homeodomain-like"/>
    <property type="match status" value="1"/>
</dbReference>
<name>A0A6P4J8L9_DROKI</name>
<dbReference type="InterPro" id="IPR026095">
    <property type="entry name" value="Myb/SANT-like_DNA-bd_dom_prot"/>
</dbReference>
<dbReference type="PANTHER" id="PTHR22666">
    <property type="entry name" value="MYB_SANT-LIKE DNA-BINDING DOMAIN-CONTAINING PROTEIN 1"/>
    <property type="match status" value="1"/>
</dbReference>
<protein>
    <recommendedName>
        <fullName evidence="1">Myb/SANT-like DNA-binding domain-containing protein</fullName>
    </recommendedName>
</protein>
<dbReference type="OrthoDB" id="691673at2759"/>
<dbReference type="GO" id="GO:0016604">
    <property type="term" value="C:nuclear body"/>
    <property type="evidence" value="ECO:0007669"/>
    <property type="project" value="TreeGrafter"/>
</dbReference>
<reference evidence="3" key="1">
    <citation type="submission" date="2025-08" db="UniProtKB">
        <authorList>
            <consortium name="RefSeq"/>
        </authorList>
    </citation>
    <scope>IDENTIFICATION</scope>
    <source>
        <strain evidence="3">14028-0561.14</strain>
        <tissue evidence="3">Whole fly</tissue>
    </source>
</reference>
<dbReference type="InterPro" id="IPR044822">
    <property type="entry name" value="Myb_DNA-bind_4"/>
</dbReference>
<accession>A0A6P4J8L9</accession>
<evidence type="ECO:0000313" key="2">
    <source>
        <dbReference type="Proteomes" id="UP001652661"/>
    </source>
</evidence>
<gene>
    <name evidence="3" type="primary">LOC108080607</name>
</gene>
<dbReference type="GeneID" id="108080607"/>
<dbReference type="Pfam" id="PF13837">
    <property type="entry name" value="Myb_DNA-bind_4"/>
    <property type="match status" value="1"/>
</dbReference>
<dbReference type="RefSeq" id="XP_017030918.1">
    <property type="nucleotide sequence ID" value="XM_017175429.3"/>
</dbReference>
<organism evidence="2 3">
    <name type="scientific">Drosophila kikkawai</name>
    <name type="common">Fruit fly</name>
    <dbReference type="NCBI Taxonomy" id="30033"/>
    <lineage>
        <taxon>Eukaryota</taxon>
        <taxon>Metazoa</taxon>
        <taxon>Ecdysozoa</taxon>
        <taxon>Arthropoda</taxon>
        <taxon>Hexapoda</taxon>
        <taxon>Insecta</taxon>
        <taxon>Pterygota</taxon>
        <taxon>Neoptera</taxon>
        <taxon>Endopterygota</taxon>
        <taxon>Diptera</taxon>
        <taxon>Brachycera</taxon>
        <taxon>Muscomorpha</taxon>
        <taxon>Ephydroidea</taxon>
        <taxon>Drosophilidae</taxon>
        <taxon>Drosophila</taxon>
        <taxon>Sophophora</taxon>
    </lineage>
</organism>
<sequence>MDWADEDASSTKRTGSGFQLSRLRWSMEMEYLIVDLWEENIDDYYGPRKRTLVYKDIADRITAEGLEVSWTDVRNKIENLTRKYRQEKDKVTANDGSPSQWPHFEKIHSLLNSDRKLVRPSQLPKAKKIKVEDNSESFFEEPEIEMDTQTELLTIAREQLQIQRQEQIFNREHRRAQMKVLKYIARSQNRLHSLLVQLLTDTNDDDDD</sequence>
<dbReference type="Proteomes" id="UP001652661">
    <property type="component" value="Chromosome 3L"/>
</dbReference>
<proteinExistence type="predicted"/>